<dbReference type="EMBL" id="QKZT01000023">
    <property type="protein sequence ID" value="PZX47638.1"/>
    <property type="molecule type" value="Genomic_DNA"/>
</dbReference>
<sequence length="234" mass="27050">MNGKPIVSFFLPVRKGSQRVINKSTRPFADLSGGLLELKLRQLLSSQHLHEIVLSTNDEEAIRISNSIEDPNKKIRIERRPDHLCVDTTALSDLIQYVPSIIQEGHILWGHVTTPFVLGMDYDEVIEQYWKELDKGHDSLLSVSAFQNFLLNSEGRVFNSDSSEFKWPRTQDLPTLYEVNHAVFMAPRSIYLEKNNRLGANPALYKMDKIKSWDIDWEDDFTMAEAIYEKLRKL</sequence>
<dbReference type="AlphaFoldDB" id="A0A2W7QGI6"/>
<dbReference type="GO" id="GO:0008781">
    <property type="term" value="F:N-acylneuraminate cytidylyltransferase activity"/>
    <property type="evidence" value="ECO:0007669"/>
    <property type="project" value="TreeGrafter"/>
</dbReference>
<dbReference type="SUPFAM" id="SSF53448">
    <property type="entry name" value="Nucleotide-diphospho-sugar transferases"/>
    <property type="match status" value="1"/>
</dbReference>
<keyword evidence="1" id="KW-0548">Nucleotidyltransferase</keyword>
<evidence type="ECO:0000313" key="2">
    <source>
        <dbReference type="Proteomes" id="UP000248882"/>
    </source>
</evidence>
<dbReference type="Proteomes" id="UP000248882">
    <property type="component" value="Unassembled WGS sequence"/>
</dbReference>
<accession>A0A2W7QGI6</accession>
<keyword evidence="2" id="KW-1185">Reference proteome</keyword>
<name>A0A2W7QGI6_9BACT</name>
<dbReference type="InterPro" id="IPR003329">
    <property type="entry name" value="Cytidylyl_trans"/>
</dbReference>
<comment type="caution">
    <text evidence="1">The sequence shown here is derived from an EMBL/GenBank/DDBJ whole genome shotgun (WGS) entry which is preliminary data.</text>
</comment>
<evidence type="ECO:0000313" key="1">
    <source>
        <dbReference type="EMBL" id="PZX47638.1"/>
    </source>
</evidence>
<dbReference type="InterPro" id="IPR050793">
    <property type="entry name" value="CMP-NeuNAc_synthase"/>
</dbReference>
<dbReference type="Pfam" id="PF02348">
    <property type="entry name" value="CTP_transf_3"/>
    <property type="match status" value="1"/>
</dbReference>
<proteinExistence type="predicted"/>
<protein>
    <submittedName>
        <fullName evidence="1">N-acylneuraminate cytidylyltransferase</fullName>
    </submittedName>
</protein>
<organism evidence="1 2">
    <name type="scientific">Algoriphagus chordae</name>
    <dbReference type="NCBI Taxonomy" id="237019"/>
    <lineage>
        <taxon>Bacteria</taxon>
        <taxon>Pseudomonadati</taxon>
        <taxon>Bacteroidota</taxon>
        <taxon>Cytophagia</taxon>
        <taxon>Cytophagales</taxon>
        <taxon>Cyclobacteriaceae</taxon>
        <taxon>Algoriphagus</taxon>
    </lineage>
</organism>
<keyword evidence="1" id="KW-0808">Transferase</keyword>
<dbReference type="InterPro" id="IPR029044">
    <property type="entry name" value="Nucleotide-diphossugar_trans"/>
</dbReference>
<dbReference type="PANTHER" id="PTHR21485:SF6">
    <property type="entry name" value="N-ACYLNEURAMINATE CYTIDYLYLTRANSFERASE-RELATED"/>
    <property type="match status" value="1"/>
</dbReference>
<dbReference type="RefSeq" id="WP_111322451.1">
    <property type="nucleotide sequence ID" value="NZ_QKZT01000023.1"/>
</dbReference>
<gene>
    <name evidence="1" type="ORF">LV85_03828</name>
</gene>
<dbReference type="Gene3D" id="3.90.550.10">
    <property type="entry name" value="Spore Coat Polysaccharide Biosynthesis Protein SpsA, Chain A"/>
    <property type="match status" value="1"/>
</dbReference>
<reference evidence="1 2" key="1">
    <citation type="submission" date="2018-06" db="EMBL/GenBank/DDBJ databases">
        <title>Genomic Encyclopedia of Archaeal and Bacterial Type Strains, Phase II (KMG-II): from individual species to whole genera.</title>
        <authorList>
            <person name="Goeker M."/>
        </authorList>
    </citation>
    <scope>NUCLEOTIDE SEQUENCE [LARGE SCALE GENOMIC DNA]</scope>
    <source>
        <strain evidence="1 2">DSM 19830</strain>
    </source>
</reference>
<dbReference type="OrthoDB" id="9805604at2"/>
<dbReference type="PANTHER" id="PTHR21485">
    <property type="entry name" value="HAD SUPERFAMILY MEMBERS CMAS AND KDSC"/>
    <property type="match status" value="1"/>
</dbReference>